<dbReference type="HOGENOM" id="CLU_061714_2_1_1"/>
<dbReference type="OMA" id="KKLMYKR"/>
<reference evidence="2 3" key="1">
    <citation type="submission" date="2014-05" db="EMBL/GenBank/DDBJ databases">
        <title>Draft genome sequence of a rare smut relative, Tilletiaria anomala UBC 951.</title>
        <authorList>
            <consortium name="DOE Joint Genome Institute"/>
            <person name="Toome M."/>
            <person name="Kuo A."/>
            <person name="Henrissat B."/>
            <person name="Lipzen A."/>
            <person name="Tritt A."/>
            <person name="Yoshinaga Y."/>
            <person name="Zane M."/>
            <person name="Barry K."/>
            <person name="Grigoriev I.V."/>
            <person name="Spatafora J.W."/>
            <person name="Aimea M.C."/>
        </authorList>
    </citation>
    <scope>NUCLEOTIDE SEQUENCE [LARGE SCALE GENOMIC DNA]</scope>
    <source>
        <strain evidence="2 3">UBC 951</strain>
    </source>
</reference>
<comment type="caution">
    <text evidence="2">The sequence shown here is derived from an EMBL/GenBank/DDBJ whole genome shotgun (WGS) entry which is preliminary data.</text>
</comment>
<dbReference type="OrthoDB" id="197967at2759"/>
<dbReference type="Proteomes" id="UP000027361">
    <property type="component" value="Unassembled WGS sequence"/>
</dbReference>
<dbReference type="AlphaFoldDB" id="A0A066VHE2"/>
<dbReference type="RefSeq" id="XP_013241626.1">
    <property type="nucleotide sequence ID" value="XM_013386172.1"/>
</dbReference>
<dbReference type="STRING" id="1037660.A0A066VHE2"/>
<organism evidence="2 3">
    <name type="scientific">Tilletiaria anomala (strain ATCC 24038 / CBS 436.72 / UBC 951)</name>
    <dbReference type="NCBI Taxonomy" id="1037660"/>
    <lineage>
        <taxon>Eukaryota</taxon>
        <taxon>Fungi</taxon>
        <taxon>Dikarya</taxon>
        <taxon>Basidiomycota</taxon>
        <taxon>Ustilaginomycotina</taxon>
        <taxon>Exobasidiomycetes</taxon>
        <taxon>Georgefischeriales</taxon>
        <taxon>Tilletiariaceae</taxon>
        <taxon>Tilletiaria</taxon>
    </lineage>
</organism>
<feature type="compositionally biased region" description="Basic and acidic residues" evidence="1">
    <location>
        <begin position="200"/>
        <end position="212"/>
    </location>
</feature>
<dbReference type="Pfam" id="PF09725">
    <property type="entry name" value="Fra10Ac1"/>
    <property type="match status" value="1"/>
</dbReference>
<evidence type="ECO:0000256" key="1">
    <source>
        <dbReference type="SAM" id="MobiDB-lite"/>
    </source>
</evidence>
<dbReference type="InParanoid" id="A0A066VHE2"/>
<evidence type="ECO:0000313" key="2">
    <source>
        <dbReference type="EMBL" id="KDN41157.1"/>
    </source>
</evidence>
<sequence>MSSKQKASDEYEQHERWAKNFVRTFYERDGGKAYLDELKARGRTDWDVLRENHRFLRQDDVAGADLTQVNVKPNSSNLPYEELVALKYYNQLYKEYAVIDLKHFKSGNVALRWRTEDELIDGIGQFTCGGIRCKHHKRLPSIGAESQDQPALTTYQLDFTYLEATDGASSTQLSLSELVQKQALVKVVLCPRCSKRLSWKRERDKEKQRQNERQCSTSPMEKAHESRHSHKAPQKRQGSRQPRIQRDRGRSYRTVSARSRSRSPVR</sequence>
<dbReference type="GeneID" id="25264968"/>
<name>A0A066VHE2_TILAU</name>
<proteinExistence type="predicted"/>
<evidence type="ECO:0000313" key="3">
    <source>
        <dbReference type="Proteomes" id="UP000027361"/>
    </source>
</evidence>
<feature type="compositionally biased region" description="Basic residues" evidence="1">
    <location>
        <begin position="227"/>
        <end position="238"/>
    </location>
</feature>
<accession>A0A066VHE2</accession>
<gene>
    <name evidence="2" type="ORF">K437DRAFT_258398</name>
</gene>
<evidence type="ECO:0008006" key="4">
    <source>
        <dbReference type="Google" id="ProtNLM"/>
    </source>
</evidence>
<keyword evidence="3" id="KW-1185">Reference proteome</keyword>
<protein>
    <recommendedName>
        <fullName evidence="4">Protein FRA10AC1</fullName>
    </recommendedName>
</protein>
<feature type="region of interest" description="Disordered" evidence="1">
    <location>
        <begin position="200"/>
        <end position="266"/>
    </location>
</feature>
<dbReference type="EMBL" id="JMSN01000083">
    <property type="protein sequence ID" value="KDN41157.1"/>
    <property type="molecule type" value="Genomic_DNA"/>
</dbReference>
<dbReference type="InterPro" id="IPR019129">
    <property type="entry name" value="Folate-sensitive_fs_Fra10Ac1"/>
</dbReference>